<name>A0A160T2V1_9CHLR</name>
<evidence type="ECO:0000313" key="5">
    <source>
        <dbReference type="EMBL" id="CUS02905.2"/>
    </source>
</evidence>
<organism evidence="5 6">
    <name type="scientific">Candidatus Promineifilum breve</name>
    <dbReference type="NCBI Taxonomy" id="1806508"/>
    <lineage>
        <taxon>Bacteria</taxon>
        <taxon>Bacillati</taxon>
        <taxon>Chloroflexota</taxon>
        <taxon>Ardenticatenia</taxon>
        <taxon>Candidatus Promineifilales</taxon>
        <taxon>Candidatus Promineifilaceae</taxon>
        <taxon>Candidatus Promineifilum</taxon>
    </lineage>
</organism>
<dbReference type="GO" id="GO:0032259">
    <property type="term" value="P:methylation"/>
    <property type="evidence" value="ECO:0007669"/>
    <property type="project" value="UniProtKB-KW"/>
</dbReference>
<dbReference type="InterPro" id="IPR010426">
    <property type="entry name" value="MTTB_MeTrfase"/>
</dbReference>
<evidence type="ECO:0000256" key="4">
    <source>
        <dbReference type="SAM" id="MobiDB-lite"/>
    </source>
</evidence>
<dbReference type="GO" id="GO:0015948">
    <property type="term" value="P:methanogenesis"/>
    <property type="evidence" value="ECO:0007669"/>
    <property type="project" value="InterPro"/>
</dbReference>
<reference evidence="5" key="1">
    <citation type="submission" date="2016-01" db="EMBL/GenBank/DDBJ databases">
        <authorList>
            <person name="Mcilroy J.S."/>
            <person name="Karst M S."/>
            <person name="Albertsen M."/>
        </authorList>
    </citation>
    <scope>NUCLEOTIDE SEQUENCE</scope>
    <source>
        <strain evidence="5">Cfx-K</strain>
    </source>
</reference>
<protein>
    <submittedName>
        <fullName evidence="5">Trimethylamine methyltransferase</fullName>
    </submittedName>
</protein>
<dbReference type="RefSeq" id="WP_157912908.1">
    <property type="nucleotide sequence ID" value="NZ_LN890655.1"/>
</dbReference>
<dbReference type="KEGG" id="pbf:CFX0092_A1027"/>
<dbReference type="InterPro" id="IPR038601">
    <property type="entry name" value="MttB-like_sf"/>
</dbReference>
<evidence type="ECO:0000313" key="6">
    <source>
        <dbReference type="Proteomes" id="UP000215027"/>
    </source>
</evidence>
<accession>A0A160T2V1</accession>
<keyword evidence="3" id="KW-0808">Transferase</keyword>
<dbReference type="OrthoDB" id="5418352at2"/>
<feature type="region of interest" description="Disordered" evidence="4">
    <location>
        <begin position="1"/>
        <end position="24"/>
    </location>
</feature>
<comment type="similarity">
    <text evidence="1">Belongs to the trimethylamine methyltransferase family.</text>
</comment>
<gene>
    <name evidence="5" type="ORF">CFX0092_A1027</name>
</gene>
<dbReference type="Gene3D" id="3.20.20.480">
    <property type="entry name" value="Trimethylamine methyltransferase-like"/>
    <property type="match status" value="1"/>
</dbReference>
<dbReference type="Proteomes" id="UP000215027">
    <property type="component" value="Chromosome I"/>
</dbReference>
<dbReference type="EMBL" id="LN890655">
    <property type="protein sequence ID" value="CUS02905.2"/>
    <property type="molecule type" value="Genomic_DNA"/>
</dbReference>
<evidence type="ECO:0000256" key="1">
    <source>
        <dbReference type="ARBA" id="ARBA00007137"/>
    </source>
</evidence>
<keyword evidence="6" id="KW-1185">Reference proteome</keyword>
<feature type="compositionally biased region" description="Polar residues" evidence="4">
    <location>
        <begin position="9"/>
        <end position="23"/>
    </location>
</feature>
<sequence length="488" mass="53623">MRRRHSSERGQSAKTHSEQNNTRPRLALLSEEQKAQVHAYALAILGRTGVRVDSPGVLRFLEGKLGRKAEADVLRLPAEVVEEALRSAPKVIPVYDRLGQPVFRLGDDTLRFGIGVTALFYQDPLTDDLTPFGRGHMRDMVRLGSRLPHYDVISTVGIVQDVPVEQTDLYASLEMIANTTKSLVLLVSDETKFPAVLDMLETVHGRDLAERPFILPYFNPVSPLVVNEGTADKLMVAVERGLPVIYSNYSMAGASTPLTPAGTLALLLAELLAGLTISQLIRPGAPISLGMLPVYFDMKTMMNFYDPQSILINLACAEMMAHYGLPHTGTSGSGTGWGMDLIAADTYWLNALTFNLTKGGLAPFIGDTLGSKAISPLTLVHVHEIIDQARRFAAGFQLDDAHAVLAEIDEVRPGGHFLTTPSTLERYKDGYYTSPLYPHWSMETWQLEGQPAADQLMRQKTVELLRDAPAPPDHDDLLAKGQAFIDRL</sequence>
<keyword evidence="2 5" id="KW-0489">Methyltransferase</keyword>
<dbReference type="Pfam" id="PF06253">
    <property type="entry name" value="MTTB"/>
    <property type="match status" value="1"/>
</dbReference>
<proteinExistence type="inferred from homology"/>
<dbReference type="AlphaFoldDB" id="A0A160T2V1"/>
<dbReference type="GO" id="GO:0008168">
    <property type="term" value="F:methyltransferase activity"/>
    <property type="evidence" value="ECO:0007669"/>
    <property type="project" value="UniProtKB-KW"/>
</dbReference>
<evidence type="ECO:0000256" key="2">
    <source>
        <dbReference type="ARBA" id="ARBA00022603"/>
    </source>
</evidence>
<evidence type="ECO:0000256" key="3">
    <source>
        <dbReference type="ARBA" id="ARBA00022679"/>
    </source>
</evidence>